<reference evidence="1 2" key="1">
    <citation type="journal article" date="2024" name="G3 (Bethesda)">
        <title>Genome assembly of Hibiscus sabdariffa L. provides insights into metabolisms of medicinal natural products.</title>
        <authorList>
            <person name="Kim T."/>
        </authorList>
    </citation>
    <scope>NUCLEOTIDE SEQUENCE [LARGE SCALE GENOMIC DNA]</scope>
    <source>
        <strain evidence="1">TK-2024</strain>
        <tissue evidence="1">Old leaves</tissue>
    </source>
</reference>
<proteinExistence type="predicted"/>
<dbReference type="Proteomes" id="UP001472677">
    <property type="component" value="Unassembled WGS sequence"/>
</dbReference>
<protein>
    <submittedName>
        <fullName evidence="1">Uncharacterized protein</fullName>
    </submittedName>
</protein>
<organism evidence="1 2">
    <name type="scientific">Hibiscus sabdariffa</name>
    <name type="common">roselle</name>
    <dbReference type="NCBI Taxonomy" id="183260"/>
    <lineage>
        <taxon>Eukaryota</taxon>
        <taxon>Viridiplantae</taxon>
        <taxon>Streptophyta</taxon>
        <taxon>Embryophyta</taxon>
        <taxon>Tracheophyta</taxon>
        <taxon>Spermatophyta</taxon>
        <taxon>Magnoliopsida</taxon>
        <taxon>eudicotyledons</taxon>
        <taxon>Gunneridae</taxon>
        <taxon>Pentapetalae</taxon>
        <taxon>rosids</taxon>
        <taxon>malvids</taxon>
        <taxon>Malvales</taxon>
        <taxon>Malvaceae</taxon>
        <taxon>Malvoideae</taxon>
        <taxon>Hibiscus</taxon>
    </lineage>
</organism>
<evidence type="ECO:0000313" key="1">
    <source>
        <dbReference type="EMBL" id="KAK8557743.1"/>
    </source>
</evidence>
<keyword evidence="2" id="KW-1185">Reference proteome</keyword>
<name>A0ABR2ECQ5_9ROSI</name>
<gene>
    <name evidence="1" type="ORF">V6N12_009969</name>
</gene>
<dbReference type="EMBL" id="JBBPBM010000016">
    <property type="protein sequence ID" value="KAK8557743.1"/>
    <property type="molecule type" value="Genomic_DNA"/>
</dbReference>
<sequence length="110" mass="12038">MFALLSIPFSEDLNVSLKTYAHQRLKGRCYLLIENIMYIGGHLQTSTPKMFGGAPHTCLASLLVELPVVKLVFTPLFSKELSEIGTPSSRASNVIIDLVTRITGSINQAC</sequence>
<evidence type="ECO:0000313" key="2">
    <source>
        <dbReference type="Proteomes" id="UP001472677"/>
    </source>
</evidence>
<accession>A0ABR2ECQ5</accession>
<comment type="caution">
    <text evidence="1">The sequence shown here is derived from an EMBL/GenBank/DDBJ whole genome shotgun (WGS) entry which is preliminary data.</text>
</comment>